<dbReference type="AlphaFoldDB" id="A0A3L8PSF6"/>
<keyword evidence="11 12" id="KW-0472">Membrane</keyword>
<name>A0A3L8PSF6_9GAMM</name>
<dbReference type="SUPFAM" id="SSF55874">
    <property type="entry name" value="ATPase domain of HSP90 chaperone/DNA topoisomerase II/histidine kinase"/>
    <property type="match status" value="1"/>
</dbReference>
<dbReference type="GO" id="GO:0000160">
    <property type="term" value="P:phosphorelay signal transduction system"/>
    <property type="evidence" value="ECO:0007669"/>
    <property type="project" value="TreeGrafter"/>
</dbReference>
<organism evidence="14 15">
    <name type="scientific">Parashewanella curva</name>
    <dbReference type="NCBI Taxonomy" id="2338552"/>
    <lineage>
        <taxon>Bacteria</taxon>
        <taxon>Pseudomonadati</taxon>
        <taxon>Pseudomonadota</taxon>
        <taxon>Gammaproteobacteria</taxon>
        <taxon>Alteromonadales</taxon>
        <taxon>Shewanellaceae</taxon>
        <taxon>Parashewanella</taxon>
    </lineage>
</organism>
<dbReference type="InterPro" id="IPR004358">
    <property type="entry name" value="Sig_transdc_His_kin-like_C"/>
</dbReference>
<dbReference type="CDD" id="cd16954">
    <property type="entry name" value="HATPase_PhoQ-like"/>
    <property type="match status" value="1"/>
</dbReference>
<accession>A0A3L8PSF6</accession>
<comment type="caution">
    <text evidence="14">The sequence shown here is derived from an EMBL/GenBank/DDBJ whole genome shotgun (WGS) entry which is preliminary data.</text>
</comment>
<dbReference type="InterPro" id="IPR036890">
    <property type="entry name" value="HATPase_C_sf"/>
</dbReference>
<evidence type="ECO:0000256" key="3">
    <source>
        <dbReference type="ARBA" id="ARBA00012438"/>
    </source>
</evidence>
<keyword evidence="8" id="KW-0418">Kinase</keyword>
<dbReference type="SMART" id="SM00387">
    <property type="entry name" value="HATPase_c"/>
    <property type="match status" value="1"/>
</dbReference>
<evidence type="ECO:0000256" key="5">
    <source>
        <dbReference type="ARBA" id="ARBA00022679"/>
    </source>
</evidence>
<evidence type="ECO:0000256" key="8">
    <source>
        <dbReference type="ARBA" id="ARBA00022777"/>
    </source>
</evidence>
<keyword evidence="10 12" id="KW-1133">Transmembrane helix</keyword>
<comment type="catalytic activity">
    <reaction evidence="1">
        <text>ATP + protein L-histidine = ADP + protein N-phospho-L-histidine.</text>
        <dbReference type="EC" id="2.7.13.3"/>
    </reaction>
</comment>
<evidence type="ECO:0000256" key="2">
    <source>
        <dbReference type="ARBA" id="ARBA00004370"/>
    </source>
</evidence>
<dbReference type="Pfam" id="PF02518">
    <property type="entry name" value="HATPase_c"/>
    <property type="match status" value="1"/>
</dbReference>
<dbReference type="OrthoDB" id="9809567at2"/>
<gene>
    <name evidence="14" type="ORF">D5018_17725</name>
</gene>
<dbReference type="Gene3D" id="1.10.287.130">
    <property type="match status" value="1"/>
</dbReference>
<dbReference type="InterPro" id="IPR058619">
    <property type="entry name" value="PhoQ/CarS-like_HATPase"/>
</dbReference>
<proteinExistence type="predicted"/>
<keyword evidence="6 12" id="KW-0812">Transmembrane</keyword>
<reference evidence="14 15" key="1">
    <citation type="submission" date="2018-09" db="EMBL/GenBank/DDBJ databases">
        <title>Phylogeny of the Shewanellaceae, and recommendation for two new genera, Pseudoshewanella and Parashewanella.</title>
        <authorList>
            <person name="Wang G."/>
        </authorList>
    </citation>
    <scope>NUCLEOTIDE SEQUENCE [LARGE SCALE GENOMIC DNA]</scope>
    <source>
        <strain evidence="14 15">C51</strain>
    </source>
</reference>
<evidence type="ECO:0000256" key="11">
    <source>
        <dbReference type="ARBA" id="ARBA00023136"/>
    </source>
</evidence>
<dbReference type="InterPro" id="IPR050428">
    <property type="entry name" value="TCS_sensor_his_kinase"/>
</dbReference>
<dbReference type="PANTHER" id="PTHR45436:SF4">
    <property type="entry name" value="SENSOR PROTEIN PHOQ"/>
    <property type="match status" value="1"/>
</dbReference>
<evidence type="ECO:0000256" key="12">
    <source>
        <dbReference type="SAM" id="Phobius"/>
    </source>
</evidence>
<dbReference type="Proteomes" id="UP000281474">
    <property type="component" value="Unassembled WGS sequence"/>
</dbReference>
<evidence type="ECO:0000313" key="15">
    <source>
        <dbReference type="Proteomes" id="UP000281474"/>
    </source>
</evidence>
<keyword evidence="7" id="KW-0547">Nucleotide-binding</keyword>
<dbReference type="EC" id="2.7.13.3" evidence="3"/>
<feature type="transmembrane region" description="Helical" evidence="12">
    <location>
        <begin position="169"/>
        <end position="191"/>
    </location>
</feature>
<dbReference type="GO" id="GO:0005524">
    <property type="term" value="F:ATP binding"/>
    <property type="evidence" value="ECO:0007669"/>
    <property type="project" value="UniProtKB-KW"/>
</dbReference>
<keyword evidence="4" id="KW-0597">Phosphoprotein</keyword>
<dbReference type="Gene3D" id="3.30.565.10">
    <property type="entry name" value="Histidine kinase-like ATPase, C-terminal domain"/>
    <property type="match status" value="1"/>
</dbReference>
<evidence type="ECO:0000256" key="1">
    <source>
        <dbReference type="ARBA" id="ARBA00000085"/>
    </source>
</evidence>
<evidence type="ECO:0000259" key="13">
    <source>
        <dbReference type="PROSITE" id="PS50109"/>
    </source>
</evidence>
<evidence type="ECO:0000313" key="14">
    <source>
        <dbReference type="EMBL" id="RLV58347.1"/>
    </source>
</evidence>
<evidence type="ECO:0000256" key="6">
    <source>
        <dbReference type="ARBA" id="ARBA00022692"/>
    </source>
</evidence>
<dbReference type="PANTHER" id="PTHR45436">
    <property type="entry name" value="SENSOR HISTIDINE KINASE YKOH"/>
    <property type="match status" value="1"/>
</dbReference>
<evidence type="ECO:0000256" key="9">
    <source>
        <dbReference type="ARBA" id="ARBA00022840"/>
    </source>
</evidence>
<sequence>MQLKKSNSPSLIKQLLAGAVIIITLLTLSLAWLFNQLHVQQSFNQQTEALMADIPTAIDTLKKHIDNPTVGVLDTPENPIDFMMVSCDKNHKQIWSSHLANRRNLTNTCDEYHKVKHNQPPYYVNLTDGNTYLIYPLKLQAKRKNITLLVLKDANGFSLEYQKFSHQTYLQLALILALTGLFLIAMTYWGIRPFRKMIKELNQIKKGHSKHLNQNYPREFKGTVNALNQLIQQSAAQQERYKNTINDLAHSLKTRLSSIRALIEGKESETKDKQEQVLEQIYQMDDMVNYHLKRALLGRRSIIEESTKISEVIEQLVPILQKLYQEREIQFTSDIDDKLTFPCNKDDLTELCGNLLENAFRLCSNQVHFKATHTRKSFYLCIEDDGTGIPDEIKSKILERGFRADTQHAGTGLGLAICNEIVETYGGRLSISRSKLTGAKIEIEIPVN</sequence>
<dbReference type="EMBL" id="QZEI01000077">
    <property type="protein sequence ID" value="RLV58347.1"/>
    <property type="molecule type" value="Genomic_DNA"/>
</dbReference>
<comment type="subcellular location">
    <subcellularLocation>
        <location evidence="2">Membrane</location>
    </subcellularLocation>
</comment>
<evidence type="ECO:0000256" key="10">
    <source>
        <dbReference type="ARBA" id="ARBA00022989"/>
    </source>
</evidence>
<dbReference type="InterPro" id="IPR003594">
    <property type="entry name" value="HATPase_dom"/>
</dbReference>
<dbReference type="GO" id="GO:0004673">
    <property type="term" value="F:protein histidine kinase activity"/>
    <property type="evidence" value="ECO:0007669"/>
    <property type="project" value="UniProtKB-EC"/>
</dbReference>
<keyword evidence="15" id="KW-1185">Reference proteome</keyword>
<protein>
    <recommendedName>
        <fullName evidence="3">histidine kinase</fullName>
        <ecNumber evidence="3">2.7.13.3</ecNumber>
    </recommendedName>
</protein>
<dbReference type="PRINTS" id="PR00344">
    <property type="entry name" value="BCTRLSENSOR"/>
</dbReference>
<evidence type="ECO:0000256" key="4">
    <source>
        <dbReference type="ARBA" id="ARBA00022553"/>
    </source>
</evidence>
<keyword evidence="9" id="KW-0067">ATP-binding</keyword>
<dbReference type="PROSITE" id="PS50109">
    <property type="entry name" value="HIS_KIN"/>
    <property type="match status" value="1"/>
</dbReference>
<evidence type="ECO:0000256" key="7">
    <source>
        <dbReference type="ARBA" id="ARBA00022741"/>
    </source>
</evidence>
<dbReference type="GO" id="GO:0005886">
    <property type="term" value="C:plasma membrane"/>
    <property type="evidence" value="ECO:0007669"/>
    <property type="project" value="TreeGrafter"/>
</dbReference>
<dbReference type="InterPro" id="IPR005467">
    <property type="entry name" value="His_kinase_dom"/>
</dbReference>
<feature type="domain" description="Histidine kinase" evidence="13">
    <location>
        <begin position="247"/>
        <end position="448"/>
    </location>
</feature>
<keyword evidence="5" id="KW-0808">Transferase</keyword>